<dbReference type="AlphaFoldDB" id="A0A518BCP2"/>
<protein>
    <submittedName>
        <fullName evidence="3">CheY-P phosphatase CheC</fullName>
        <ecNumber evidence="3">3.-.-.-</ecNumber>
    </submittedName>
</protein>
<dbReference type="InterPro" id="IPR050992">
    <property type="entry name" value="CheZ_family_phosphatases"/>
</dbReference>
<dbReference type="GO" id="GO:0016787">
    <property type="term" value="F:hydrolase activity"/>
    <property type="evidence" value="ECO:0007669"/>
    <property type="project" value="UniProtKB-KW"/>
</dbReference>
<dbReference type="PANTHER" id="PTHR43693">
    <property type="entry name" value="PROTEIN PHOSPHATASE CHEZ"/>
    <property type="match status" value="1"/>
</dbReference>
<organism evidence="3 4">
    <name type="scientific">Kolteria novifilia</name>
    <dbReference type="NCBI Taxonomy" id="2527975"/>
    <lineage>
        <taxon>Bacteria</taxon>
        <taxon>Pseudomonadati</taxon>
        <taxon>Planctomycetota</taxon>
        <taxon>Planctomycetia</taxon>
        <taxon>Kolteriales</taxon>
        <taxon>Kolteriaceae</taxon>
        <taxon>Kolteria</taxon>
    </lineage>
</organism>
<dbReference type="CDD" id="cd17905">
    <property type="entry name" value="CheC-like"/>
    <property type="match status" value="1"/>
</dbReference>
<evidence type="ECO:0000256" key="1">
    <source>
        <dbReference type="ARBA" id="ARBA00022500"/>
    </source>
</evidence>
<sequence length="209" mass="23260">MKIGDYRLDEAQLRLLRIIFTKGAEDASRSMSKWLRGGVRLVVDEVNQVPLSDIVTLLGEEHEMLVACVMGLSGRLGGSLVLAFDDVSGRRLAEVLLQRPIEFSDTWEELEISAVKETTNIVGCSYLNSLTAHLPPQEGEGKIVPSPPEFVQDYTTSLLQSLFLEQAMLSDQILAIRTQFRRDQEELDCHLMFIPDLPSLAELGTSLGK</sequence>
<dbReference type="Gene3D" id="3.40.1550.10">
    <property type="entry name" value="CheC-like"/>
    <property type="match status" value="1"/>
</dbReference>
<dbReference type="OrthoDB" id="267798at2"/>
<evidence type="ECO:0000313" key="3">
    <source>
        <dbReference type="EMBL" id="QDU64748.1"/>
    </source>
</evidence>
<accession>A0A518BCP2</accession>
<gene>
    <name evidence="3" type="primary">cheC</name>
    <name evidence="3" type="ORF">Pan216_56400</name>
</gene>
<dbReference type="KEGG" id="knv:Pan216_56400"/>
<dbReference type="SUPFAM" id="SSF103039">
    <property type="entry name" value="CheC-like"/>
    <property type="match status" value="1"/>
</dbReference>
<keyword evidence="2 3" id="KW-0378">Hydrolase</keyword>
<evidence type="ECO:0000256" key="2">
    <source>
        <dbReference type="ARBA" id="ARBA00022801"/>
    </source>
</evidence>
<dbReference type="PANTHER" id="PTHR43693:SF1">
    <property type="entry name" value="PROTEIN PHOSPHATASE CHEZ"/>
    <property type="match status" value="1"/>
</dbReference>
<evidence type="ECO:0000313" key="4">
    <source>
        <dbReference type="Proteomes" id="UP000317093"/>
    </source>
</evidence>
<dbReference type="InterPro" id="IPR028976">
    <property type="entry name" value="CheC-like_sf"/>
</dbReference>
<dbReference type="Proteomes" id="UP000317093">
    <property type="component" value="Chromosome"/>
</dbReference>
<dbReference type="GO" id="GO:0006935">
    <property type="term" value="P:chemotaxis"/>
    <property type="evidence" value="ECO:0007669"/>
    <property type="project" value="UniProtKB-KW"/>
</dbReference>
<dbReference type="EC" id="3.-.-.-" evidence="3"/>
<reference evidence="3 4" key="1">
    <citation type="submission" date="2019-02" db="EMBL/GenBank/DDBJ databases">
        <title>Deep-cultivation of Planctomycetes and their phenomic and genomic characterization uncovers novel biology.</title>
        <authorList>
            <person name="Wiegand S."/>
            <person name="Jogler M."/>
            <person name="Boedeker C."/>
            <person name="Pinto D."/>
            <person name="Vollmers J."/>
            <person name="Rivas-Marin E."/>
            <person name="Kohn T."/>
            <person name="Peeters S.H."/>
            <person name="Heuer A."/>
            <person name="Rast P."/>
            <person name="Oberbeckmann S."/>
            <person name="Bunk B."/>
            <person name="Jeske O."/>
            <person name="Meyerdierks A."/>
            <person name="Storesund J.E."/>
            <person name="Kallscheuer N."/>
            <person name="Luecker S."/>
            <person name="Lage O.M."/>
            <person name="Pohl T."/>
            <person name="Merkel B.J."/>
            <person name="Hornburger P."/>
            <person name="Mueller R.-W."/>
            <person name="Bruemmer F."/>
            <person name="Labrenz M."/>
            <person name="Spormann A.M."/>
            <person name="Op den Camp H."/>
            <person name="Overmann J."/>
            <person name="Amann R."/>
            <person name="Jetten M.S.M."/>
            <person name="Mascher T."/>
            <person name="Medema M.H."/>
            <person name="Devos D.P."/>
            <person name="Kaster A.-K."/>
            <person name="Ovreas L."/>
            <person name="Rohde M."/>
            <person name="Galperin M.Y."/>
            <person name="Jogler C."/>
        </authorList>
    </citation>
    <scope>NUCLEOTIDE SEQUENCE [LARGE SCALE GENOMIC DNA]</scope>
    <source>
        <strain evidence="3 4">Pan216</strain>
    </source>
</reference>
<proteinExistence type="predicted"/>
<keyword evidence="4" id="KW-1185">Reference proteome</keyword>
<keyword evidence="1" id="KW-0145">Chemotaxis</keyword>
<dbReference type="RefSeq" id="WP_145263161.1">
    <property type="nucleotide sequence ID" value="NZ_CP036279.1"/>
</dbReference>
<dbReference type="EMBL" id="CP036279">
    <property type="protein sequence ID" value="QDU64748.1"/>
    <property type="molecule type" value="Genomic_DNA"/>
</dbReference>
<name>A0A518BCP2_9BACT</name>